<dbReference type="CDD" id="cd09917">
    <property type="entry name" value="F-box_SF"/>
    <property type="match status" value="1"/>
</dbReference>
<dbReference type="Gene3D" id="1.20.1280.50">
    <property type="match status" value="1"/>
</dbReference>
<evidence type="ECO:0000313" key="3">
    <source>
        <dbReference type="Proteomes" id="UP000816034"/>
    </source>
</evidence>
<dbReference type="InterPro" id="IPR001810">
    <property type="entry name" value="F-box_dom"/>
</dbReference>
<dbReference type="SUPFAM" id="SSF81383">
    <property type="entry name" value="F-box domain"/>
    <property type="match status" value="1"/>
</dbReference>
<dbReference type="Proteomes" id="UP000816034">
    <property type="component" value="Unassembled WGS sequence"/>
</dbReference>
<gene>
    <name evidence="2" type="ORF">C9374_009185</name>
</gene>
<comment type="caution">
    <text evidence="2">The sequence shown here is derived from an EMBL/GenBank/DDBJ whole genome shotgun (WGS) entry which is preliminary data.</text>
</comment>
<dbReference type="Pfam" id="PF13385">
    <property type="entry name" value="Laminin_G_3"/>
    <property type="match status" value="1"/>
</dbReference>
<dbReference type="RefSeq" id="XP_044544931.1">
    <property type="nucleotide sequence ID" value="XM_044699344.1"/>
</dbReference>
<dbReference type="InterPro" id="IPR013320">
    <property type="entry name" value="ConA-like_dom_sf"/>
</dbReference>
<feature type="domain" description="F-box" evidence="1">
    <location>
        <begin position="7"/>
        <end position="53"/>
    </location>
</feature>
<proteinExistence type="predicted"/>
<reference evidence="2 3" key="1">
    <citation type="journal article" date="2018" name="BMC Genomics">
        <title>The genome of Naegleria lovaniensis, the basis for a comparative approach to unravel pathogenicity factors of the human pathogenic amoeba N. fowleri.</title>
        <authorList>
            <person name="Liechti N."/>
            <person name="Schurch N."/>
            <person name="Bruggmann R."/>
            <person name="Wittwer M."/>
        </authorList>
    </citation>
    <scope>NUCLEOTIDE SEQUENCE [LARGE SCALE GENOMIC DNA]</scope>
    <source>
        <strain evidence="2 3">ATCC 30569</strain>
    </source>
</reference>
<evidence type="ECO:0000313" key="2">
    <source>
        <dbReference type="EMBL" id="KAG2377669.1"/>
    </source>
</evidence>
<dbReference type="GeneID" id="68101639"/>
<name>A0AA88KKC7_NAELO</name>
<evidence type="ECO:0000259" key="1">
    <source>
        <dbReference type="PROSITE" id="PS50181"/>
    </source>
</evidence>
<organism evidence="2 3">
    <name type="scientific">Naegleria lovaniensis</name>
    <name type="common">Amoeba</name>
    <dbReference type="NCBI Taxonomy" id="51637"/>
    <lineage>
        <taxon>Eukaryota</taxon>
        <taxon>Discoba</taxon>
        <taxon>Heterolobosea</taxon>
        <taxon>Tetramitia</taxon>
        <taxon>Eutetramitia</taxon>
        <taxon>Vahlkampfiidae</taxon>
        <taxon>Naegleria</taxon>
    </lineage>
</organism>
<protein>
    <recommendedName>
        <fullName evidence="1">F-box domain-containing protein</fullName>
    </recommendedName>
</protein>
<dbReference type="Gene3D" id="2.60.120.200">
    <property type="match status" value="1"/>
</dbReference>
<dbReference type="Pfam" id="PF12937">
    <property type="entry name" value="F-box-like"/>
    <property type="match status" value="1"/>
</dbReference>
<accession>A0AA88KKC7</accession>
<dbReference type="SMART" id="SM00256">
    <property type="entry name" value="FBOX"/>
    <property type="match status" value="1"/>
</dbReference>
<dbReference type="SUPFAM" id="SSF49899">
    <property type="entry name" value="Concanavalin A-like lectins/glucanases"/>
    <property type="match status" value="1"/>
</dbReference>
<keyword evidence="3" id="KW-1185">Reference proteome</keyword>
<dbReference type="EMBL" id="PYSW02000037">
    <property type="protein sequence ID" value="KAG2377669.1"/>
    <property type="molecule type" value="Genomic_DNA"/>
</dbReference>
<dbReference type="PROSITE" id="PS50181">
    <property type="entry name" value="FBOX"/>
    <property type="match status" value="1"/>
</dbReference>
<sequence length="387" mass="43701">MKQKSDRRILGLLPTELLCEILSKLSAKEIFKLCLVCRSWYDCIMQDETFMNIVWKNASEKLVHDFYYMFIRNDDGNNLSSSSLRIDMIKNDQQCKLVDGDFIDDDDLFINSPLKTTTTFSKFKKESVVRKILRLSPSAIRSKLFYMHITENTKNAALMNTSLVKTIADLITNKSITISMWFKLHSHSTGGVLFGVQNSPFSVGTAFVPVIYVTNTLTLRAGFWGAQFMEFSGILTDDKWQHVALTQSKNKSTLYFNGKVVGTTMPDHGTFDHHTHKLYHGQIGSGLCDRWPGSSMNYSCNCYTFVGDISEVNIYSKELNAQQVEEEMICAHPQPSLLASWSFTNAVPSQHYKNNEVATVPSCNKCSAPPLTVIGSSHSICFEHLDL</sequence>
<dbReference type="AlphaFoldDB" id="A0AA88KKC7"/>
<dbReference type="InterPro" id="IPR036047">
    <property type="entry name" value="F-box-like_dom_sf"/>
</dbReference>